<dbReference type="Proteomes" id="UP001330434">
    <property type="component" value="Chromosome"/>
</dbReference>
<evidence type="ECO:0000256" key="1">
    <source>
        <dbReference type="SAM" id="SignalP"/>
    </source>
</evidence>
<protein>
    <submittedName>
        <fullName evidence="2">U-box domain-containing protein</fullName>
    </submittedName>
</protein>
<name>A0ABZ2C7N4_9PROT</name>
<evidence type="ECO:0000313" key="3">
    <source>
        <dbReference type="Proteomes" id="UP001330434"/>
    </source>
</evidence>
<dbReference type="RefSeq" id="WP_331256093.1">
    <property type="nucleotide sequence ID" value="NZ_CP133270.1"/>
</dbReference>
<proteinExistence type="predicted"/>
<gene>
    <name evidence="2" type="ORF">Bealeia1_01521</name>
</gene>
<sequence>MVFTKKSLLAMCALTVLSCQPVQAAKQGEEEKSSSLTMKPAFLQAPREIGEEILKYAFISSKTDITNFREIGTTLSLVCKDWNKTIAKNAKKWVCDYFNINKKDEDVFWRFFKGKLIYTDPQTNAQTVLPISSLPNPLSGEFDLSKCGKTGEDLSINVGYRKVHNQANTSKIEIWFTPTF</sequence>
<organism evidence="2 3">
    <name type="scientific">Candidatus Bealeia paramacronuclearis</name>
    <dbReference type="NCBI Taxonomy" id="1921001"/>
    <lineage>
        <taxon>Bacteria</taxon>
        <taxon>Pseudomonadati</taxon>
        <taxon>Pseudomonadota</taxon>
        <taxon>Alphaproteobacteria</taxon>
        <taxon>Holosporales</taxon>
        <taxon>Holosporaceae</taxon>
        <taxon>Candidatus Bealeia</taxon>
    </lineage>
</organism>
<accession>A0ABZ2C7N4</accession>
<evidence type="ECO:0000313" key="2">
    <source>
        <dbReference type="EMBL" id="WVX67322.1"/>
    </source>
</evidence>
<dbReference type="EMBL" id="CP133270">
    <property type="protein sequence ID" value="WVX67322.1"/>
    <property type="molecule type" value="Genomic_DNA"/>
</dbReference>
<keyword evidence="1" id="KW-0732">Signal</keyword>
<reference evidence="2 3" key="1">
    <citation type="journal article" date="2024" name="Environ. Microbiol.">
        <title>Novel evolutionary insights on the interactions of the Holosporales (Alphaproteobacteria) with eukaryotic hosts from comparative genomics.</title>
        <authorList>
            <person name="Giovannini M."/>
            <person name="Petroni G."/>
            <person name="Castelli M."/>
        </authorList>
    </citation>
    <scope>NUCLEOTIDE SEQUENCE [LARGE SCALE GENOMIC DNA]</scope>
    <source>
        <strain evidence="2 3">US_Bl 15I1</strain>
    </source>
</reference>
<keyword evidence="3" id="KW-1185">Reference proteome</keyword>
<dbReference type="PROSITE" id="PS51257">
    <property type="entry name" value="PROKAR_LIPOPROTEIN"/>
    <property type="match status" value="1"/>
</dbReference>
<feature type="signal peptide" evidence="1">
    <location>
        <begin position="1"/>
        <end position="24"/>
    </location>
</feature>
<feature type="chain" id="PRO_5046763675" evidence="1">
    <location>
        <begin position="25"/>
        <end position="180"/>
    </location>
</feature>